<evidence type="ECO:0000313" key="1">
    <source>
        <dbReference type="EMBL" id="JAS93340.1"/>
    </source>
</evidence>
<sequence>FDSHMTYGIALWGGSSCFNLERILLIQKRAIRAMAGLGFRESCRETFRKWEILTVASAYILATIMEACNSNSPINSSIHQHRTRNANNFNLLSHRTALFAKK</sequence>
<feature type="non-terminal residue" evidence="1">
    <location>
        <position position="102"/>
    </location>
</feature>
<organism evidence="1">
    <name type="scientific">Homalodisca liturata</name>
    <dbReference type="NCBI Taxonomy" id="320908"/>
    <lineage>
        <taxon>Eukaryota</taxon>
        <taxon>Metazoa</taxon>
        <taxon>Ecdysozoa</taxon>
        <taxon>Arthropoda</taxon>
        <taxon>Hexapoda</taxon>
        <taxon>Insecta</taxon>
        <taxon>Pterygota</taxon>
        <taxon>Neoptera</taxon>
        <taxon>Paraneoptera</taxon>
        <taxon>Hemiptera</taxon>
        <taxon>Auchenorrhyncha</taxon>
        <taxon>Membracoidea</taxon>
        <taxon>Cicadellidae</taxon>
        <taxon>Cicadellinae</taxon>
        <taxon>Proconiini</taxon>
        <taxon>Homalodisca</taxon>
    </lineage>
</organism>
<name>A0A1B6J2J5_9HEMI</name>
<accession>A0A1B6J2J5</accession>
<feature type="non-terminal residue" evidence="1">
    <location>
        <position position="1"/>
    </location>
</feature>
<reference evidence="1" key="1">
    <citation type="submission" date="2015-11" db="EMBL/GenBank/DDBJ databases">
        <title>De novo transcriptome assembly of four potential Pierce s Disease insect vectors from Arizona vineyards.</title>
        <authorList>
            <person name="Tassone E.E."/>
        </authorList>
    </citation>
    <scope>NUCLEOTIDE SEQUENCE</scope>
</reference>
<dbReference type="AlphaFoldDB" id="A0A1B6J2J5"/>
<gene>
    <name evidence="1" type="ORF">g.2193</name>
</gene>
<proteinExistence type="predicted"/>
<dbReference type="EMBL" id="GECU01014366">
    <property type="protein sequence ID" value="JAS93340.1"/>
    <property type="molecule type" value="Transcribed_RNA"/>
</dbReference>
<protein>
    <submittedName>
        <fullName evidence="1">Uncharacterized protein</fullName>
    </submittedName>
</protein>